<protein>
    <submittedName>
        <fullName evidence="2">DNA-binding transcriptional regulator, PadR family</fullName>
    </submittedName>
</protein>
<gene>
    <name evidence="2" type="ORF">ATC1_13981</name>
</gene>
<proteinExistence type="predicted"/>
<accession>A0A0S7BRL1</accession>
<reference evidence="2" key="1">
    <citation type="journal article" date="2015" name="Genome Announc.">
        <title>Draft Genome Sequence of Anaerolineae Strain TC1, a Novel Isolate from a Methanogenic Wastewater Treatment System.</title>
        <authorList>
            <person name="Matsuura N."/>
            <person name="Tourlousse D.M."/>
            <person name="Sun L."/>
            <person name="Toyonaga M."/>
            <person name="Kuroda K."/>
            <person name="Ohashi A."/>
            <person name="Cruz R."/>
            <person name="Yamaguchi T."/>
            <person name="Sekiguchi Y."/>
        </authorList>
    </citation>
    <scope>NUCLEOTIDE SEQUENCE [LARGE SCALE GENOMIC DNA]</scope>
    <source>
        <strain evidence="2">TC1</strain>
    </source>
</reference>
<dbReference type="STRING" id="1678840.ATC1_13981"/>
<keyword evidence="3" id="KW-1185">Reference proteome</keyword>
<dbReference type="OrthoDB" id="9783723at2"/>
<dbReference type="Pfam" id="PF03551">
    <property type="entry name" value="PadR"/>
    <property type="match status" value="1"/>
</dbReference>
<keyword evidence="2" id="KW-0238">DNA-binding</keyword>
<sequence>MKENSSIFCQNKNQPTERFLEVCLLLLLHEKDDYGYGLSQELPFFGFSDNELNVSTMYRILRRIEKIDLVESTWEESGLGPRRRVYRITEKGKEELSKWIVILKNRKLNIQKLIDRFERPDHYNHLEE</sequence>
<dbReference type="InterPro" id="IPR052509">
    <property type="entry name" value="Metal_resp_DNA-bind_regulator"/>
</dbReference>
<dbReference type="AlphaFoldDB" id="A0A0S7BRL1"/>
<name>A0A0S7BRL1_9CHLR</name>
<dbReference type="PANTHER" id="PTHR33169">
    <property type="entry name" value="PADR-FAMILY TRANSCRIPTIONAL REGULATOR"/>
    <property type="match status" value="1"/>
</dbReference>
<dbReference type="RefSeq" id="WP_062281325.1">
    <property type="nucleotide sequence ID" value="NZ_DF968181.1"/>
</dbReference>
<dbReference type="InterPro" id="IPR036388">
    <property type="entry name" value="WH-like_DNA-bd_sf"/>
</dbReference>
<evidence type="ECO:0000313" key="3">
    <source>
        <dbReference type="Proteomes" id="UP000053370"/>
    </source>
</evidence>
<dbReference type="EMBL" id="DF968181">
    <property type="protein sequence ID" value="GAP40999.1"/>
    <property type="molecule type" value="Genomic_DNA"/>
</dbReference>
<dbReference type="SUPFAM" id="SSF46785">
    <property type="entry name" value="Winged helix' DNA-binding domain"/>
    <property type="match status" value="1"/>
</dbReference>
<feature type="domain" description="Transcription regulator PadR N-terminal" evidence="1">
    <location>
        <begin position="24"/>
        <end position="97"/>
    </location>
</feature>
<dbReference type="Gene3D" id="1.10.10.10">
    <property type="entry name" value="Winged helix-like DNA-binding domain superfamily/Winged helix DNA-binding domain"/>
    <property type="match status" value="1"/>
</dbReference>
<dbReference type="Proteomes" id="UP000053370">
    <property type="component" value="Unassembled WGS sequence"/>
</dbReference>
<evidence type="ECO:0000313" key="2">
    <source>
        <dbReference type="EMBL" id="GAP40999.1"/>
    </source>
</evidence>
<dbReference type="PANTHER" id="PTHR33169:SF14">
    <property type="entry name" value="TRANSCRIPTIONAL REGULATOR RV3488"/>
    <property type="match status" value="1"/>
</dbReference>
<dbReference type="GO" id="GO:0003677">
    <property type="term" value="F:DNA binding"/>
    <property type="evidence" value="ECO:0007669"/>
    <property type="project" value="UniProtKB-KW"/>
</dbReference>
<evidence type="ECO:0000259" key="1">
    <source>
        <dbReference type="Pfam" id="PF03551"/>
    </source>
</evidence>
<organism evidence="2">
    <name type="scientific">Flexilinea flocculi</name>
    <dbReference type="NCBI Taxonomy" id="1678840"/>
    <lineage>
        <taxon>Bacteria</taxon>
        <taxon>Bacillati</taxon>
        <taxon>Chloroflexota</taxon>
        <taxon>Anaerolineae</taxon>
        <taxon>Anaerolineales</taxon>
        <taxon>Anaerolineaceae</taxon>
        <taxon>Flexilinea</taxon>
    </lineage>
</organism>
<dbReference type="InterPro" id="IPR005149">
    <property type="entry name" value="Tscrpt_reg_PadR_N"/>
</dbReference>
<dbReference type="InterPro" id="IPR036390">
    <property type="entry name" value="WH_DNA-bd_sf"/>
</dbReference>